<name>F4LT34_TEPAE</name>
<accession>F4LT34</accession>
<dbReference type="Pfam" id="PF11385">
    <property type="entry name" value="DUF3189"/>
    <property type="match status" value="1"/>
</dbReference>
<dbReference type="HOGENOM" id="CLU_134391_0_0_9"/>
<organism evidence="2 3">
    <name type="scientific">Tepidanaerobacter acetatoxydans (strain DSM 21804 / JCM 16047 / Re1)</name>
    <dbReference type="NCBI Taxonomy" id="1209989"/>
    <lineage>
        <taxon>Bacteria</taxon>
        <taxon>Bacillati</taxon>
        <taxon>Bacillota</taxon>
        <taxon>Clostridia</taxon>
        <taxon>Thermosediminibacterales</taxon>
        <taxon>Tepidanaerobacteraceae</taxon>
        <taxon>Tepidanaerobacter</taxon>
    </lineage>
</organism>
<dbReference type="InterPro" id="IPR021525">
    <property type="entry name" value="DUF3189"/>
</dbReference>
<dbReference type="OrthoDB" id="1680616at2"/>
<gene>
    <name evidence="2" type="ordered locus">TEPIRE1_1259</name>
</gene>
<evidence type="ECO:0000313" key="2">
    <source>
        <dbReference type="EMBL" id="CDI40628.1"/>
    </source>
</evidence>
<dbReference type="KEGG" id="tep:TepRe1_1157"/>
<keyword evidence="1" id="KW-0812">Transmembrane</keyword>
<evidence type="ECO:0000313" key="3">
    <source>
        <dbReference type="Proteomes" id="UP000010802"/>
    </source>
</evidence>
<proteinExistence type="predicted"/>
<keyword evidence="3" id="KW-1185">Reference proteome</keyword>
<keyword evidence="1" id="KW-1133">Transmembrane helix</keyword>
<dbReference type="Proteomes" id="UP000010802">
    <property type="component" value="Chromosome"/>
</dbReference>
<dbReference type="eggNOG" id="ENOG50344HI">
    <property type="taxonomic scope" value="Bacteria"/>
</dbReference>
<keyword evidence="1" id="KW-0472">Membrane</keyword>
<evidence type="ECO:0008006" key="4">
    <source>
        <dbReference type="Google" id="ProtNLM"/>
    </source>
</evidence>
<sequence length="160" mass="18113">MKVIYSCYWGSYLAVVAASLHLELIDVNKYNKNDILSLRLFNKISDMELGELFFIGIDDKKSEIYVMGSKNSGKILEKALKGVAEIYGFGKDSVMLIDLNPYYNILLLLGILLIKRLGLIKTGMKLVLKGIAKNYDKIIKKVQCVKAEPIYEGNKQEVNR</sequence>
<feature type="transmembrane region" description="Helical" evidence="1">
    <location>
        <begin position="101"/>
        <end position="119"/>
    </location>
</feature>
<evidence type="ECO:0000256" key="1">
    <source>
        <dbReference type="SAM" id="Phobius"/>
    </source>
</evidence>
<dbReference type="STRING" id="1209989.TepRe1_1157"/>
<protein>
    <recommendedName>
        <fullName evidence="4">DUF3189 domain-containing protein</fullName>
    </recommendedName>
</protein>
<dbReference type="RefSeq" id="WP_013778226.1">
    <property type="nucleotide sequence ID" value="NC_015519.1"/>
</dbReference>
<dbReference type="EMBL" id="HF563609">
    <property type="protein sequence ID" value="CDI40628.1"/>
    <property type="molecule type" value="Genomic_DNA"/>
</dbReference>
<dbReference type="KEGG" id="tae:TepiRe1_1259"/>
<dbReference type="AlphaFoldDB" id="F4LT34"/>
<reference evidence="3" key="1">
    <citation type="journal article" date="2013" name="Genome Announc.">
        <title>First genome sequence of a syntrophic acetate-oxidizing bacterium, Tepidanaerobacter acetatoxydans strain Re1.</title>
        <authorList>
            <person name="Manzoor S."/>
            <person name="Bongcam-Rudloff E."/>
            <person name="Schnurer A."/>
            <person name="Muller B."/>
        </authorList>
    </citation>
    <scope>NUCLEOTIDE SEQUENCE [LARGE SCALE GENOMIC DNA]</scope>
    <source>
        <strain evidence="3">Re1</strain>
    </source>
</reference>